<sequence length="210" mass="21348">MKQHFLTTILLAVSLLTGPTLAQIGVGVGGIGLTVLGSSSIIGVATTAAATTTTAAPTTTTAAPTTTTAAPTTTTAAPTTTTAAPATTAAGATTTASGTGNTVVFNINGKNVTEEVESELDLAQASGSVEESAALSVEESVADSQDGPELVSFVRLLEPLPILRAISSHLALGSSEEFSTVPPTWLEVLLEEPRVWLMVWEQDSKLPLME</sequence>
<reference evidence="1" key="1">
    <citation type="submission" date="2022-08" db="UniProtKB">
        <authorList>
            <consortium name="EnsemblMetazoa"/>
        </authorList>
    </citation>
    <scope>IDENTIFICATION</scope>
    <source>
        <strain evidence="1">EBRO</strain>
    </source>
</reference>
<dbReference type="STRING" id="41427.A0A182IJ07"/>
<dbReference type="EnsemblMetazoa" id="AATE000050-RA">
    <property type="protein sequence ID" value="AATE000050-PA.1"/>
    <property type="gene ID" value="AATE000050"/>
</dbReference>
<dbReference type="AlphaFoldDB" id="A0A182IJ07"/>
<dbReference type="VEuPathDB" id="VectorBase:AATE000050"/>
<organism evidence="1">
    <name type="scientific">Anopheles atroparvus</name>
    <name type="common">European mosquito</name>
    <dbReference type="NCBI Taxonomy" id="41427"/>
    <lineage>
        <taxon>Eukaryota</taxon>
        <taxon>Metazoa</taxon>
        <taxon>Ecdysozoa</taxon>
        <taxon>Arthropoda</taxon>
        <taxon>Hexapoda</taxon>
        <taxon>Insecta</taxon>
        <taxon>Pterygota</taxon>
        <taxon>Neoptera</taxon>
        <taxon>Endopterygota</taxon>
        <taxon>Diptera</taxon>
        <taxon>Nematocera</taxon>
        <taxon>Culicoidea</taxon>
        <taxon>Culicidae</taxon>
        <taxon>Anophelinae</taxon>
        <taxon>Anopheles</taxon>
    </lineage>
</organism>
<name>A0A182IJ07_ANOAO</name>
<protein>
    <submittedName>
        <fullName evidence="1">Uncharacterized protein</fullName>
    </submittedName>
</protein>
<accession>A0A182IJ07</accession>
<proteinExistence type="predicted"/>
<evidence type="ECO:0000313" key="1">
    <source>
        <dbReference type="EnsemblMetazoa" id="AATE000050-PA.1"/>
    </source>
</evidence>